<evidence type="ECO:0000256" key="1">
    <source>
        <dbReference type="ARBA" id="ARBA00010136"/>
    </source>
</evidence>
<reference evidence="4" key="1">
    <citation type="submission" date="2024-04" db="EMBL/GenBank/DDBJ databases">
        <authorList>
            <consortium name="Molecular Ecology Group"/>
        </authorList>
    </citation>
    <scope>NUCLEOTIDE SEQUENCE</scope>
</reference>
<evidence type="ECO:0008006" key="6">
    <source>
        <dbReference type="Google" id="ProtNLM"/>
    </source>
</evidence>
<dbReference type="Pfam" id="PF11838">
    <property type="entry name" value="ERAP1_C"/>
    <property type="match status" value="1"/>
</dbReference>
<dbReference type="InterPro" id="IPR050344">
    <property type="entry name" value="Peptidase_M1_aminopeptidases"/>
</dbReference>
<dbReference type="SUPFAM" id="SSF55486">
    <property type="entry name" value="Metalloproteases ('zincins'), catalytic domain"/>
    <property type="match status" value="1"/>
</dbReference>
<feature type="domain" description="Peptidase M1 membrane alanine aminopeptidase" evidence="2">
    <location>
        <begin position="3"/>
        <end position="177"/>
    </location>
</feature>
<dbReference type="GO" id="GO:0006508">
    <property type="term" value="P:proteolysis"/>
    <property type="evidence" value="ECO:0007669"/>
    <property type="project" value="TreeGrafter"/>
</dbReference>
<dbReference type="Gene3D" id="1.25.50.20">
    <property type="match status" value="1"/>
</dbReference>
<dbReference type="GO" id="GO:0005737">
    <property type="term" value="C:cytoplasm"/>
    <property type="evidence" value="ECO:0007669"/>
    <property type="project" value="TreeGrafter"/>
</dbReference>
<feature type="domain" description="ERAP1-like C-terminal" evidence="3">
    <location>
        <begin position="283"/>
        <end position="586"/>
    </location>
</feature>
<dbReference type="GO" id="GO:0042277">
    <property type="term" value="F:peptide binding"/>
    <property type="evidence" value="ECO:0007669"/>
    <property type="project" value="TreeGrafter"/>
</dbReference>
<dbReference type="InterPro" id="IPR014782">
    <property type="entry name" value="Peptidase_M1_dom"/>
</dbReference>
<gene>
    <name evidence="4" type="ORF">LPLAT_LOCUS1211</name>
</gene>
<keyword evidence="5" id="KW-1185">Reference proteome</keyword>
<dbReference type="GO" id="GO:0070006">
    <property type="term" value="F:metalloaminopeptidase activity"/>
    <property type="evidence" value="ECO:0007669"/>
    <property type="project" value="TreeGrafter"/>
</dbReference>
<dbReference type="GO" id="GO:0008270">
    <property type="term" value="F:zinc ion binding"/>
    <property type="evidence" value="ECO:0007669"/>
    <property type="project" value="InterPro"/>
</dbReference>
<dbReference type="PANTHER" id="PTHR11533:SF294">
    <property type="entry name" value="THYROTROPIN-RELEASING HORMONE-DEGRADING ECTOENZYME"/>
    <property type="match status" value="1"/>
</dbReference>
<evidence type="ECO:0000259" key="3">
    <source>
        <dbReference type="Pfam" id="PF11838"/>
    </source>
</evidence>
<dbReference type="PANTHER" id="PTHR11533">
    <property type="entry name" value="PROTEASE M1 ZINC METALLOPROTEASE"/>
    <property type="match status" value="1"/>
</dbReference>
<proteinExistence type="inferred from homology"/>
<dbReference type="Pfam" id="PF01433">
    <property type="entry name" value="Peptidase_M1"/>
    <property type="match status" value="1"/>
</dbReference>
<accession>A0AAV2N405</accession>
<evidence type="ECO:0000313" key="5">
    <source>
        <dbReference type="Proteomes" id="UP001497644"/>
    </source>
</evidence>
<dbReference type="GO" id="GO:0043171">
    <property type="term" value="P:peptide catabolic process"/>
    <property type="evidence" value="ECO:0007669"/>
    <property type="project" value="TreeGrafter"/>
</dbReference>
<dbReference type="InterPro" id="IPR027268">
    <property type="entry name" value="Peptidase_M4/M1_CTD_sf"/>
</dbReference>
<protein>
    <recommendedName>
        <fullName evidence="6">Aminopeptidase N</fullName>
    </recommendedName>
</protein>
<dbReference type="GO" id="GO:0005615">
    <property type="term" value="C:extracellular space"/>
    <property type="evidence" value="ECO:0007669"/>
    <property type="project" value="TreeGrafter"/>
</dbReference>
<evidence type="ECO:0000259" key="2">
    <source>
        <dbReference type="Pfam" id="PF01433"/>
    </source>
</evidence>
<dbReference type="EMBL" id="OZ034833">
    <property type="protein sequence ID" value="CAL1674634.1"/>
    <property type="molecule type" value="Genomic_DNA"/>
</dbReference>
<sequence>MIMKVDHIAIPKFQDEDIVNLGLVLYRESDILYNNEIDPIARKIQVAHLVGRKIVEEWFCNVFNSSWYPFSWLNEALVLFIGVDTIDKVLPNDQIMNLFVVQIQQDYLHLDADYSMWPFTYTNNSFEIPHYIKGMVSLRMLQHAISKKTFLNATYIYLHNNEPSYDVFQKAILDTYNQHKSNETQFARIYRRELLAKMIDTMDSWAKHKHYPIINIRRLHYYGYPISFIKISMQNYNTSNDYCIPLTFTTQEHCNFENTLPSISLTKSLSSQILELPMEKDSWIIFNIQQTGIYRVNYDTRNWQMILNYLNSENYANIHVLNRAQIIDDAFHLMIAGILDPSIFWNLTTYLYREVDFVAWYPMFKALEYMSSAFPLPDEKIGGIKKKIRNIGKILNVVLKRIKYEEIDDQDELRIRLRQEAAKWACILDDSTCKEQANRKLKQHLANPKAQRLLPWWKEWTYCNGLKTTSKNDSTWQSVYDMGIKKSETKLLEFLACSEDSNVIIDYLHLKNKQNITKSENQNFIKSYLFIIAKHAKNNDTLKHILENFNEIKPTQVSMAAALTIIINNLYSEDQLKQISEFMIEEQRKAKTAVDIANKTNREESEKRHKVLRDIEQLTPLIQSKIEIRRNQIESQIKYFQNY</sequence>
<dbReference type="Gene3D" id="2.60.40.1910">
    <property type="match status" value="1"/>
</dbReference>
<dbReference type="Proteomes" id="UP001497644">
    <property type="component" value="Chromosome 10"/>
</dbReference>
<dbReference type="GO" id="GO:0016020">
    <property type="term" value="C:membrane"/>
    <property type="evidence" value="ECO:0007669"/>
    <property type="project" value="TreeGrafter"/>
</dbReference>
<evidence type="ECO:0000313" key="4">
    <source>
        <dbReference type="EMBL" id="CAL1674634.1"/>
    </source>
</evidence>
<dbReference type="InterPro" id="IPR024571">
    <property type="entry name" value="ERAP1-like_C_dom"/>
</dbReference>
<comment type="similarity">
    <text evidence="1">Belongs to the peptidase M1 family.</text>
</comment>
<dbReference type="Gene3D" id="1.10.390.10">
    <property type="entry name" value="Neutral Protease Domain 2"/>
    <property type="match status" value="1"/>
</dbReference>
<organism evidence="4 5">
    <name type="scientific">Lasius platythorax</name>
    <dbReference type="NCBI Taxonomy" id="488582"/>
    <lineage>
        <taxon>Eukaryota</taxon>
        <taxon>Metazoa</taxon>
        <taxon>Ecdysozoa</taxon>
        <taxon>Arthropoda</taxon>
        <taxon>Hexapoda</taxon>
        <taxon>Insecta</taxon>
        <taxon>Pterygota</taxon>
        <taxon>Neoptera</taxon>
        <taxon>Endopterygota</taxon>
        <taxon>Hymenoptera</taxon>
        <taxon>Apocrita</taxon>
        <taxon>Aculeata</taxon>
        <taxon>Formicoidea</taxon>
        <taxon>Formicidae</taxon>
        <taxon>Formicinae</taxon>
        <taxon>Lasius</taxon>
        <taxon>Lasius</taxon>
    </lineage>
</organism>
<name>A0AAV2N405_9HYME</name>
<dbReference type="AlphaFoldDB" id="A0AAV2N405"/>